<protein>
    <recommendedName>
        <fullName evidence="4">Helix-turn-helix protein</fullName>
    </recommendedName>
</protein>
<comment type="caution">
    <text evidence="2">The sequence shown here is derived from an EMBL/GenBank/DDBJ whole genome shotgun (WGS) entry which is preliminary data.</text>
</comment>
<evidence type="ECO:0000256" key="1">
    <source>
        <dbReference type="SAM" id="MobiDB-lite"/>
    </source>
</evidence>
<feature type="region of interest" description="Disordered" evidence="1">
    <location>
        <begin position="133"/>
        <end position="155"/>
    </location>
</feature>
<organism evidence="2 3">
    <name type="scientific">Rarobacter incanus</name>
    <dbReference type="NCBI Taxonomy" id="153494"/>
    <lineage>
        <taxon>Bacteria</taxon>
        <taxon>Bacillati</taxon>
        <taxon>Actinomycetota</taxon>
        <taxon>Actinomycetes</taxon>
        <taxon>Micrococcales</taxon>
        <taxon>Rarobacteraceae</taxon>
        <taxon>Rarobacter</taxon>
    </lineage>
</organism>
<proteinExistence type="predicted"/>
<keyword evidence="3" id="KW-1185">Reference proteome</keyword>
<dbReference type="EMBL" id="VFNV01000001">
    <property type="protein sequence ID" value="TQK75702.1"/>
    <property type="molecule type" value="Genomic_DNA"/>
</dbReference>
<accession>A0A542SM56</accession>
<evidence type="ECO:0008006" key="4">
    <source>
        <dbReference type="Google" id="ProtNLM"/>
    </source>
</evidence>
<dbReference type="Proteomes" id="UP000316181">
    <property type="component" value="Unassembled WGS sequence"/>
</dbReference>
<dbReference type="AlphaFoldDB" id="A0A542SM56"/>
<sequence>MTTATARQQWTDAVWESDDLTPLEKLVSFAFGKYGGQSWPHSWVATSELIRITGLSRDAANRAIRGLKGKGWLIPDGKAGHRCLSVRYRLVIPNQYGRRNGTSTGDGTVPVRETEQNHYRNHKGNHEVSISVTSTATDDGPTPLPATWKPNLTNQRRARDMGMDDDDLRTLIEDFHRLNDGERRRDWQKAFGGLLGDIDEGVSPTTFGIEDPR</sequence>
<gene>
    <name evidence="2" type="ORF">FB389_0335</name>
</gene>
<reference evidence="2 3" key="1">
    <citation type="submission" date="2019-06" db="EMBL/GenBank/DDBJ databases">
        <title>Sequencing the genomes of 1000 actinobacteria strains.</title>
        <authorList>
            <person name="Klenk H.-P."/>
        </authorList>
    </citation>
    <scope>NUCLEOTIDE SEQUENCE [LARGE SCALE GENOMIC DNA]</scope>
    <source>
        <strain evidence="2 3">DSM 10596</strain>
    </source>
</reference>
<evidence type="ECO:0000313" key="3">
    <source>
        <dbReference type="Proteomes" id="UP000316181"/>
    </source>
</evidence>
<evidence type="ECO:0000313" key="2">
    <source>
        <dbReference type="EMBL" id="TQK75702.1"/>
    </source>
</evidence>
<name>A0A542SM56_9MICO</name>